<dbReference type="Pfam" id="PF14213">
    <property type="entry name" value="DUF4325"/>
    <property type="match status" value="1"/>
</dbReference>
<accession>A0A0S4LJU1</accession>
<protein>
    <recommendedName>
        <fullName evidence="1">DUF4325 domain-containing protein</fullName>
    </recommendedName>
</protein>
<dbReference type="Proteomes" id="UP000198736">
    <property type="component" value="Unassembled WGS sequence"/>
</dbReference>
<dbReference type="EMBL" id="CZPZ01000014">
    <property type="protein sequence ID" value="CUS36187.1"/>
    <property type="molecule type" value="Genomic_DNA"/>
</dbReference>
<evidence type="ECO:0000259" key="1">
    <source>
        <dbReference type="Pfam" id="PF14213"/>
    </source>
</evidence>
<organism evidence="2 3">
    <name type="scientific">Candidatus Nitrospira nitrificans</name>
    <dbReference type="NCBI Taxonomy" id="1742973"/>
    <lineage>
        <taxon>Bacteria</taxon>
        <taxon>Pseudomonadati</taxon>
        <taxon>Nitrospirota</taxon>
        <taxon>Nitrospiria</taxon>
        <taxon>Nitrospirales</taxon>
        <taxon>Nitrospiraceae</taxon>
        <taxon>Nitrospira</taxon>
    </lineage>
</organism>
<name>A0A0S4LJU1_9BACT</name>
<feature type="domain" description="DUF4325" evidence="1">
    <location>
        <begin position="77"/>
        <end position="131"/>
    </location>
</feature>
<gene>
    <name evidence="2" type="ORF">COMA2_210007</name>
</gene>
<keyword evidence="3" id="KW-1185">Reference proteome</keyword>
<proteinExistence type="predicted"/>
<dbReference type="AlphaFoldDB" id="A0A0S4LJU1"/>
<dbReference type="InterPro" id="IPR025474">
    <property type="entry name" value="DUF4325"/>
</dbReference>
<reference evidence="3" key="1">
    <citation type="submission" date="2015-10" db="EMBL/GenBank/DDBJ databases">
        <authorList>
            <person name="Luecker S."/>
            <person name="Luecker S."/>
        </authorList>
    </citation>
    <scope>NUCLEOTIDE SEQUENCE [LARGE SCALE GENOMIC DNA]</scope>
</reference>
<evidence type="ECO:0000313" key="3">
    <source>
        <dbReference type="Proteomes" id="UP000198736"/>
    </source>
</evidence>
<sequence length="155" mass="18140">MKSHRIKIEWNRAKDDVFVSQPRFIRGTLVQFSLRRNARRTLEEVFGEFAPQEYDFQFQKTKVLIKLLQPDYVSRSEARRLLANLEKFREIVFDFRDVRSVGQGFADEVFRVFADRNPSILLRPENVNPAVMAMIRHVSRATPSHEPAGIITSCE</sequence>
<dbReference type="STRING" id="1742973.COMA2_210007"/>
<evidence type="ECO:0000313" key="2">
    <source>
        <dbReference type="EMBL" id="CUS36187.1"/>
    </source>
</evidence>